<dbReference type="InterPro" id="IPR004147">
    <property type="entry name" value="ABC1_dom"/>
</dbReference>
<evidence type="ECO:0000313" key="4">
    <source>
        <dbReference type="EMBL" id="GEA52289.1"/>
    </source>
</evidence>
<sequence>MKLNQFSQFKQNTSRFHEIIIILSKYGLANWVKEKDPEFLNGLFTTSDGKNFAGLPFPIRLRMAFTELGTSFIKLGQMLSTRTDIIGPDIAKELALLQSDVPSDSKEVVTFTIENEFSTSMDNLFKEFDFTPIGSASIGQVHQATLLTGQAVVVKVQHANIEDKIRADIDILELLAKLAEKYDPELRLYQPQSLVRDFCNHLLKELDYSKELSNMELIRHQFKNTSCIHIPEAYSELSGKRVLTMERLTGFSIGDKTRMNQDHIDGKSLADIGVNMYLDMVFKHRVFHADPHPGNLWVMPDNKFGLLDFGMVGRLDEELQEAIENMLLAAIQQDSSEVTYQITRVCSLPKDFVQQQLQNDVGDFIFEYFSRSLESVSVTDMLNRFTEIIRIHHIMMPTGISLLIRVLILLEGSSHLLDRNFSINSAIEPYANKMRLRRMHPSRFTRKLSKSLTAWERLLASLPIDLETLIEQIRSGQFDVNLKHRNLDAVVNRLVYGVLTSALLLGGSMLLSTQVPPLIHGVSVIGGALLSLSGVLGLRLLKAVNLSGNLIDDRSKR</sequence>
<dbReference type="PANTHER" id="PTHR10566:SF113">
    <property type="entry name" value="PROTEIN ACTIVITY OF BC1 COMPLEX KINASE 7, CHLOROPLASTIC"/>
    <property type="match status" value="1"/>
</dbReference>
<evidence type="ECO:0000313" key="5">
    <source>
        <dbReference type="Proteomes" id="UP000318717"/>
    </source>
</evidence>
<dbReference type="EMBL" id="BJLF01000017">
    <property type="protein sequence ID" value="GEA52289.1"/>
    <property type="molecule type" value="Genomic_DNA"/>
</dbReference>
<name>A0A4Y3HYN2_9VIBR</name>
<evidence type="ECO:0000259" key="3">
    <source>
        <dbReference type="Pfam" id="PF03109"/>
    </source>
</evidence>
<accession>A0A4Y3HYN2</accession>
<proteinExistence type="inferred from homology"/>
<dbReference type="InterPro" id="IPR011009">
    <property type="entry name" value="Kinase-like_dom_sf"/>
</dbReference>
<dbReference type="InterPro" id="IPR050154">
    <property type="entry name" value="UbiB_kinase"/>
</dbReference>
<keyword evidence="2" id="KW-1133">Transmembrane helix</keyword>
<dbReference type="PANTHER" id="PTHR10566">
    <property type="entry name" value="CHAPERONE-ACTIVITY OF BC1 COMPLEX CABC1 -RELATED"/>
    <property type="match status" value="1"/>
</dbReference>
<evidence type="ECO:0000256" key="2">
    <source>
        <dbReference type="SAM" id="Phobius"/>
    </source>
</evidence>
<dbReference type="Proteomes" id="UP000318717">
    <property type="component" value="Unassembled WGS sequence"/>
</dbReference>
<keyword evidence="5" id="KW-1185">Reference proteome</keyword>
<comment type="similarity">
    <text evidence="1">Belongs to the protein kinase superfamily. ADCK protein kinase family.</text>
</comment>
<feature type="domain" description="ABC1 atypical kinase-like" evidence="3">
    <location>
        <begin position="97"/>
        <end position="339"/>
    </location>
</feature>
<feature type="transmembrane region" description="Helical" evidence="2">
    <location>
        <begin position="518"/>
        <end position="541"/>
    </location>
</feature>
<evidence type="ECO:0000256" key="1">
    <source>
        <dbReference type="ARBA" id="ARBA00009670"/>
    </source>
</evidence>
<feature type="transmembrane region" description="Helical" evidence="2">
    <location>
        <begin position="494"/>
        <end position="512"/>
    </location>
</feature>
<keyword evidence="2" id="KW-0812">Transmembrane</keyword>
<comment type="caution">
    <text evidence="4">The sequence shown here is derived from an EMBL/GenBank/DDBJ whole genome shotgun (WGS) entry which is preliminary data.</text>
</comment>
<gene>
    <name evidence="4" type="ORF">VIN01S_30930</name>
</gene>
<dbReference type="CDD" id="cd05121">
    <property type="entry name" value="ABC1_ADCK3-like"/>
    <property type="match status" value="1"/>
</dbReference>
<feature type="transmembrane region" description="Helical" evidence="2">
    <location>
        <begin position="391"/>
        <end position="410"/>
    </location>
</feature>
<dbReference type="AlphaFoldDB" id="A0A4Y3HYN2"/>
<keyword evidence="2" id="KW-0472">Membrane</keyword>
<reference evidence="4 5" key="1">
    <citation type="submission" date="2019-06" db="EMBL/GenBank/DDBJ databases">
        <title>Whole genome shotgun sequence of Vibrio inusitatus NBRC 102082.</title>
        <authorList>
            <person name="Hosoyama A."/>
            <person name="Uohara A."/>
            <person name="Ohji S."/>
            <person name="Ichikawa N."/>
        </authorList>
    </citation>
    <scope>NUCLEOTIDE SEQUENCE [LARGE SCALE GENOMIC DNA]</scope>
    <source>
        <strain evidence="4 5">NBRC 102082</strain>
    </source>
</reference>
<protein>
    <submittedName>
        <fullName evidence="4">ABC transporter</fullName>
    </submittedName>
</protein>
<dbReference type="SUPFAM" id="SSF56112">
    <property type="entry name" value="Protein kinase-like (PK-like)"/>
    <property type="match status" value="1"/>
</dbReference>
<dbReference type="Pfam" id="PF03109">
    <property type="entry name" value="ABC1"/>
    <property type="match status" value="1"/>
</dbReference>
<dbReference type="RefSeq" id="WP_167496223.1">
    <property type="nucleotide sequence ID" value="NZ_BJLF01000017.1"/>
</dbReference>
<organism evidence="4 5">
    <name type="scientific">Vibrio inusitatus NBRC 102082</name>
    <dbReference type="NCBI Taxonomy" id="1219070"/>
    <lineage>
        <taxon>Bacteria</taxon>
        <taxon>Pseudomonadati</taxon>
        <taxon>Pseudomonadota</taxon>
        <taxon>Gammaproteobacteria</taxon>
        <taxon>Vibrionales</taxon>
        <taxon>Vibrionaceae</taxon>
        <taxon>Vibrio</taxon>
    </lineage>
</organism>